<dbReference type="EMBL" id="JACRYT010000034">
    <property type="protein sequence ID" value="MBC6681331.1"/>
    <property type="molecule type" value="Genomic_DNA"/>
</dbReference>
<dbReference type="Gene3D" id="3.90.70.10">
    <property type="entry name" value="Cysteine proteinases"/>
    <property type="match status" value="1"/>
</dbReference>
<feature type="domain" description="Peptidase C39-like" evidence="1">
    <location>
        <begin position="9"/>
        <end position="89"/>
    </location>
</feature>
<comment type="caution">
    <text evidence="2">The sequence shown here is derived from an EMBL/GenBank/DDBJ whole genome shotgun (WGS) entry which is preliminary data.</text>
</comment>
<dbReference type="AlphaFoldDB" id="A0A923NLH1"/>
<gene>
    <name evidence="2" type="ORF">H9L42_16090</name>
</gene>
<dbReference type="InterPro" id="IPR039564">
    <property type="entry name" value="Peptidase_C39-like"/>
</dbReference>
<evidence type="ECO:0000259" key="1">
    <source>
        <dbReference type="Pfam" id="PF13529"/>
    </source>
</evidence>
<name>A0A923NLH1_9FIRM</name>
<proteinExistence type="predicted"/>
<reference evidence="2" key="1">
    <citation type="submission" date="2020-08" db="EMBL/GenBank/DDBJ databases">
        <title>Genome public.</title>
        <authorList>
            <person name="Liu C."/>
            <person name="Sun Q."/>
        </authorList>
    </citation>
    <scope>NUCLEOTIDE SEQUENCE</scope>
    <source>
        <strain evidence="2">BX12</strain>
    </source>
</reference>
<protein>
    <submittedName>
        <fullName evidence="2">C39 family peptidase</fullName>
    </submittedName>
</protein>
<evidence type="ECO:0000313" key="3">
    <source>
        <dbReference type="Proteomes" id="UP000602647"/>
    </source>
</evidence>
<evidence type="ECO:0000313" key="2">
    <source>
        <dbReference type="EMBL" id="MBC6681331.1"/>
    </source>
</evidence>
<organism evidence="2 3">
    <name type="scientific">Zhenpiania hominis</name>
    <dbReference type="NCBI Taxonomy" id="2763644"/>
    <lineage>
        <taxon>Bacteria</taxon>
        <taxon>Bacillati</taxon>
        <taxon>Bacillota</taxon>
        <taxon>Clostridia</taxon>
        <taxon>Peptostreptococcales</taxon>
        <taxon>Anaerovoracaceae</taxon>
        <taxon>Zhenpiania</taxon>
    </lineage>
</organism>
<dbReference type="Proteomes" id="UP000602647">
    <property type="component" value="Unassembled WGS sequence"/>
</dbReference>
<keyword evidence="3" id="KW-1185">Reference proteome</keyword>
<accession>A0A923NLH1</accession>
<sequence>MIKNDYAIAGNGTAWDGIDACLERYGFKVTRHDNMTSFFKEMEKGNRYAIILFRGGTRGGVTWTSGGHYLAASAYKKKNGKHYLYMRDPGSRRNDGWHCYETTMRGLIKVLWTCYLPSQKTAKKKKVTTPNYKVEKTYTLQGNRNVRKGAGIKYKIKKVKDLTADGKKNATKKKGTANAVLKKGTKVTVQKIKKNGSYIWLKIPSGWICAKSKYKVWVK</sequence>
<dbReference type="Pfam" id="PF13529">
    <property type="entry name" value="Peptidase_C39_2"/>
    <property type="match status" value="1"/>
</dbReference>